<organism evidence="7 8">
    <name type="scientific">Candidatus Propionivibrio dominans</name>
    <dbReference type="NCBI Taxonomy" id="2954373"/>
    <lineage>
        <taxon>Bacteria</taxon>
        <taxon>Pseudomonadati</taxon>
        <taxon>Pseudomonadota</taxon>
        <taxon>Betaproteobacteria</taxon>
        <taxon>Rhodocyclales</taxon>
        <taxon>Rhodocyclaceae</taxon>
        <taxon>Propionivibrio</taxon>
    </lineage>
</organism>
<dbReference type="AlphaFoldDB" id="A0A9D7I955"/>
<evidence type="ECO:0000256" key="5">
    <source>
        <dbReference type="ARBA" id="ARBA00024934"/>
    </source>
</evidence>
<keyword evidence="4 6" id="KW-0975">Bacterial flagellum</keyword>
<dbReference type="GO" id="GO:0071978">
    <property type="term" value="P:bacterial-type flagellum-dependent swarming motility"/>
    <property type="evidence" value="ECO:0007669"/>
    <property type="project" value="TreeGrafter"/>
</dbReference>
<dbReference type="GO" id="GO:0030694">
    <property type="term" value="C:bacterial-type flagellum basal body, rod"/>
    <property type="evidence" value="ECO:0007669"/>
    <property type="project" value="InterPro"/>
</dbReference>
<keyword evidence="7" id="KW-0282">Flagellum</keyword>
<evidence type="ECO:0000256" key="4">
    <source>
        <dbReference type="ARBA" id="ARBA00023143"/>
    </source>
</evidence>
<evidence type="ECO:0000256" key="2">
    <source>
        <dbReference type="ARBA" id="ARBA00009677"/>
    </source>
</evidence>
<dbReference type="EMBL" id="JADJNC010000060">
    <property type="protein sequence ID" value="MBK7425056.1"/>
    <property type="molecule type" value="Genomic_DNA"/>
</dbReference>
<dbReference type="PANTHER" id="PTHR30435">
    <property type="entry name" value="FLAGELLAR PROTEIN"/>
    <property type="match status" value="1"/>
</dbReference>
<comment type="similarity">
    <text evidence="2 6">Belongs to the flagella basal body rod proteins family.</text>
</comment>
<comment type="subunit">
    <text evidence="6">The basal body constitutes a major portion of the flagellar organelle and consists of a number of rings mounted on a central rod.</text>
</comment>
<comment type="subcellular location">
    <subcellularLocation>
        <location evidence="1 6">Bacterial flagellum basal body</location>
    </subcellularLocation>
</comment>
<evidence type="ECO:0000313" key="7">
    <source>
        <dbReference type="EMBL" id="MBK7425056.1"/>
    </source>
</evidence>
<evidence type="ECO:0000313" key="8">
    <source>
        <dbReference type="Proteomes" id="UP000886602"/>
    </source>
</evidence>
<gene>
    <name evidence="7" type="primary">flgB</name>
    <name evidence="7" type="ORF">IPJ48_19350</name>
</gene>
<comment type="function">
    <text evidence="5 6">Structural component of flagellum, the bacterial motility apparatus. Part of the rod structure of flagellar basal body.</text>
</comment>
<protein>
    <recommendedName>
        <fullName evidence="3 6">Flagellar basal body rod protein FlgB</fullName>
    </recommendedName>
</protein>
<dbReference type="PANTHER" id="PTHR30435:SF12">
    <property type="entry name" value="FLAGELLAR BASAL BODY ROD PROTEIN FLGB"/>
    <property type="match status" value="1"/>
</dbReference>
<dbReference type="InterPro" id="IPR006300">
    <property type="entry name" value="FlgB"/>
</dbReference>
<dbReference type="PIRSF" id="PIRSF002889">
    <property type="entry name" value="Rod_FlgB"/>
    <property type="match status" value="1"/>
</dbReference>
<sequence>MVSKIDNALSLQQQALGLRAFRQQILAGNIANSDTPNYKAQDFDFSTVFKATLAGLGGGNLPLAKTAARHLPGSADSSAVRLMYRAPVQASADGNTVDMNVERAQFSENAVQYEAGLAFITSQIKTLMAAVQGQ</sequence>
<name>A0A9D7I955_9RHOO</name>
<dbReference type="NCBIfam" id="TIGR01396">
    <property type="entry name" value="FlgB"/>
    <property type="match status" value="1"/>
</dbReference>
<reference evidence="7" key="1">
    <citation type="submission" date="2020-10" db="EMBL/GenBank/DDBJ databases">
        <title>Connecting structure to function with the recovery of over 1000 high-quality activated sludge metagenome-assembled genomes encoding full-length rRNA genes using long-read sequencing.</title>
        <authorList>
            <person name="Singleton C.M."/>
            <person name="Petriglieri F."/>
            <person name="Kristensen J.M."/>
            <person name="Kirkegaard R.H."/>
            <person name="Michaelsen T.Y."/>
            <person name="Andersen M.H."/>
            <person name="Karst S.M."/>
            <person name="Dueholm M.S."/>
            <person name="Nielsen P.H."/>
            <person name="Albertsen M."/>
        </authorList>
    </citation>
    <scope>NUCLEOTIDE SEQUENCE</scope>
    <source>
        <strain evidence="7">EsbW_18-Q3-R4-48_MAXAC.044</strain>
    </source>
</reference>
<keyword evidence="7" id="KW-0966">Cell projection</keyword>
<proteinExistence type="inferred from homology"/>
<evidence type="ECO:0000256" key="6">
    <source>
        <dbReference type="PIRNR" id="PIRNR002889"/>
    </source>
</evidence>
<comment type="caution">
    <text evidence="7">The sequence shown here is derived from an EMBL/GenBank/DDBJ whole genome shotgun (WGS) entry which is preliminary data.</text>
</comment>
<evidence type="ECO:0000256" key="1">
    <source>
        <dbReference type="ARBA" id="ARBA00004117"/>
    </source>
</evidence>
<dbReference type="Proteomes" id="UP000886602">
    <property type="component" value="Unassembled WGS sequence"/>
</dbReference>
<keyword evidence="7" id="KW-0969">Cilium</keyword>
<evidence type="ECO:0000256" key="3">
    <source>
        <dbReference type="ARBA" id="ARBA00014376"/>
    </source>
</evidence>
<accession>A0A9D7I955</accession>